<organism evidence="2 3">
    <name type="scientific">Dovyalis caffra</name>
    <dbReference type="NCBI Taxonomy" id="77055"/>
    <lineage>
        <taxon>Eukaryota</taxon>
        <taxon>Viridiplantae</taxon>
        <taxon>Streptophyta</taxon>
        <taxon>Embryophyta</taxon>
        <taxon>Tracheophyta</taxon>
        <taxon>Spermatophyta</taxon>
        <taxon>Magnoliopsida</taxon>
        <taxon>eudicotyledons</taxon>
        <taxon>Gunneridae</taxon>
        <taxon>Pentapetalae</taxon>
        <taxon>rosids</taxon>
        <taxon>fabids</taxon>
        <taxon>Malpighiales</taxon>
        <taxon>Salicaceae</taxon>
        <taxon>Flacourtieae</taxon>
        <taxon>Dovyalis</taxon>
    </lineage>
</organism>
<evidence type="ECO:0000313" key="2">
    <source>
        <dbReference type="EMBL" id="CAK7353520.1"/>
    </source>
</evidence>
<feature type="region of interest" description="Disordered" evidence="1">
    <location>
        <begin position="15"/>
        <end position="37"/>
    </location>
</feature>
<name>A0AAV1SLW4_9ROSI</name>
<dbReference type="Proteomes" id="UP001314170">
    <property type="component" value="Unassembled WGS sequence"/>
</dbReference>
<proteinExistence type="predicted"/>
<dbReference type="AlphaFoldDB" id="A0AAV1SLW4"/>
<reference evidence="2 3" key="1">
    <citation type="submission" date="2024-01" db="EMBL/GenBank/DDBJ databases">
        <authorList>
            <person name="Waweru B."/>
        </authorList>
    </citation>
    <scope>NUCLEOTIDE SEQUENCE [LARGE SCALE GENOMIC DNA]</scope>
</reference>
<dbReference type="EMBL" id="CAWUPB010001194">
    <property type="protein sequence ID" value="CAK7353520.1"/>
    <property type="molecule type" value="Genomic_DNA"/>
</dbReference>
<gene>
    <name evidence="2" type="ORF">DCAF_LOCUS24770</name>
</gene>
<keyword evidence="3" id="KW-1185">Reference proteome</keyword>
<sequence>MAEIVGGTNTTTRLLRAEHGGYRSGQDEEERPSEPWKGEHVKSVVYAELDAMSLAFLSFLPSPQVNVHPLLITILALTVVDVLVLRFTNPVSDGISMGLGDYMSSNTKKDVVAKEKASDVMGCH</sequence>
<comment type="caution">
    <text evidence="2">The sequence shown here is derived from an EMBL/GenBank/DDBJ whole genome shotgun (WGS) entry which is preliminary data.</text>
</comment>
<protein>
    <submittedName>
        <fullName evidence="2">Uncharacterized protein</fullName>
    </submittedName>
</protein>
<evidence type="ECO:0000313" key="3">
    <source>
        <dbReference type="Proteomes" id="UP001314170"/>
    </source>
</evidence>
<accession>A0AAV1SLW4</accession>
<evidence type="ECO:0000256" key="1">
    <source>
        <dbReference type="SAM" id="MobiDB-lite"/>
    </source>
</evidence>